<evidence type="ECO:0000256" key="3">
    <source>
        <dbReference type="ARBA" id="ARBA00022840"/>
    </source>
</evidence>
<dbReference type="CDD" id="cd03255">
    <property type="entry name" value="ABC_MJ0796_LolCDE_FtsE"/>
    <property type="match status" value="1"/>
</dbReference>
<dbReference type="InterPro" id="IPR017871">
    <property type="entry name" value="ABC_transporter-like_CS"/>
</dbReference>
<evidence type="ECO:0000313" key="5">
    <source>
        <dbReference type="EMBL" id="TLU74604.1"/>
    </source>
</evidence>
<evidence type="ECO:0000313" key="6">
    <source>
        <dbReference type="Proteomes" id="UP000305654"/>
    </source>
</evidence>
<dbReference type="Gene3D" id="3.40.50.300">
    <property type="entry name" value="P-loop containing nucleotide triphosphate hydrolases"/>
    <property type="match status" value="1"/>
</dbReference>
<dbReference type="GO" id="GO:0016887">
    <property type="term" value="F:ATP hydrolysis activity"/>
    <property type="evidence" value="ECO:0007669"/>
    <property type="project" value="InterPro"/>
</dbReference>
<keyword evidence="6" id="KW-1185">Reference proteome</keyword>
<dbReference type="InterPro" id="IPR003439">
    <property type="entry name" value="ABC_transporter-like_ATP-bd"/>
</dbReference>
<dbReference type="SMART" id="SM00382">
    <property type="entry name" value="AAA"/>
    <property type="match status" value="1"/>
</dbReference>
<evidence type="ECO:0000256" key="2">
    <source>
        <dbReference type="ARBA" id="ARBA00022741"/>
    </source>
</evidence>
<dbReference type="OrthoDB" id="9786950at2"/>
<dbReference type="Proteomes" id="UP000305654">
    <property type="component" value="Unassembled WGS sequence"/>
</dbReference>
<dbReference type="GO" id="GO:0005886">
    <property type="term" value="C:plasma membrane"/>
    <property type="evidence" value="ECO:0007669"/>
    <property type="project" value="TreeGrafter"/>
</dbReference>
<reference evidence="5 6" key="1">
    <citation type="submission" date="2019-05" db="EMBL/GenBank/DDBJ databases">
        <authorList>
            <person name="Pankratov T."/>
            <person name="Grouzdev D."/>
        </authorList>
    </citation>
    <scope>NUCLEOTIDE SEQUENCE [LARGE SCALE GENOMIC DNA]</scope>
    <source>
        <strain evidence="5 6">KEBCLARHB70R</strain>
    </source>
</reference>
<keyword evidence="3 5" id="KW-0067">ATP-binding</keyword>
<dbReference type="PROSITE" id="PS00211">
    <property type="entry name" value="ABC_TRANSPORTER_1"/>
    <property type="match status" value="1"/>
</dbReference>
<dbReference type="EMBL" id="VCDI01000001">
    <property type="protein sequence ID" value="TLU74604.1"/>
    <property type="molecule type" value="Genomic_DNA"/>
</dbReference>
<dbReference type="InterPro" id="IPR017911">
    <property type="entry name" value="MacB-like_ATP-bd"/>
</dbReference>
<dbReference type="SUPFAM" id="SSF52540">
    <property type="entry name" value="P-loop containing nucleoside triphosphate hydrolases"/>
    <property type="match status" value="1"/>
</dbReference>
<dbReference type="PROSITE" id="PS50893">
    <property type="entry name" value="ABC_TRANSPORTER_2"/>
    <property type="match status" value="1"/>
</dbReference>
<keyword evidence="2" id="KW-0547">Nucleotide-binding</keyword>
<gene>
    <name evidence="5" type="ORF">FE263_00790</name>
</gene>
<dbReference type="GO" id="GO:0022857">
    <property type="term" value="F:transmembrane transporter activity"/>
    <property type="evidence" value="ECO:0007669"/>
    <property type="project" value="TreeGrafter"/>
</dbReference>
<comment type="caution">
    <text evidence="5">The sequence shown here is derived from an EMBL/GenBank/DDBJ whole genome shotgun (WGS) entry which is preliminary data.</text>
</comment>
<dbReference type="Pfam" id="PF00005">
    <property type="entry name" value="ABC_tran"/>
    <property type="match status" value="1"/>
</dbReference>
<evidence type="ECO:0000256" key="1">
    <source>
        <dbReference type="ARBA" id="ARBA00022448"/>
    </source>
</evidence>
<proteinExistence type="predicted"/>
<name>A0A5R9JAE8_9PROT</name>
<dbReference type="InterPro" id="IPR003593">
    <property type="entry name" value="AAA+_ATPase"/>
</dbReference>
<feature type="domain" description="ABC transporter" evidence="4">
    <location>
        <begin position="25"/>
        <end position="255"/>
    </location>
</feature>
<protein>
    <submittedName>
        <fullName evidence="5">ABC transporter ATP-binding protein</fullName>
    </submittedName>
</protein>
<dbReference type="InterPro" id="IPR015854">
    <property type="entry name" value="ABC_transpr_LolD-like"/>
</dbReference>
<accession>A0A5R9JAE8</accession>
<dbReference type="PANTHER" id="PTHR24220">
    <property type="entry name" value="IMPORT ATP-BINDING PROTEIN"/>
    <property type="match status" value="1"/>
</dbReference>
<keyword evidence="1" id="KW-0813">Transport</keyword>
<dbReference type="InterPro" id="IPR027417">
    <property type="entry name" value="P-loop_NTPase"/>
</dbReference>
<dbReference type="AlphaFoldDB" id="A0A5R9JAE8"/>
<organism evidence="5 6">
    <name type="scientific">Lichenicoccus roseus</name>
    <dbReference type="NCBI Taxonomy" id="2683649"/>
    <lineage>
        <taxon>Bacteria</taxon>
        <taxon>Pseudomonadati</taxon>
        <taxon>Pseudomonadota</taxon>
        <taxon>Alphaproteobacteria</taxon>
        <taxon>Acetobacterales</taxon>
        <taxon>Acetobacteraceae</taxon>
        <taxon>Lichenicoccus</taxon>
    </lineage>
</organism>
<dbReference type="GO" id="GO:0005524">
    <property type="term" value="F:ATP binding"/>
    <property type="evidence" value="ECO:0007669"/>
    <property type="project" value="UniProtKB-KW"/>
</dbReference>
<evidence type="ECO:0000259" key="4">
    <source>
        <dbReference type="PROSITE" id="PS50893"/>
    </source>
</evidence>
<sequence>MQPGGERVDGPAALPPEYSGAHAMLQARDLWLTVPARPGAVNTQHGQAEGSLHIVRGASLDLQAGVSLGIVGPSGSGKTSLLMLLAGLERPSRGSVRIDGTDLAGLTEDQRAQFRGRSIGIVFQSFHLIPSMTALENVAIPLELTGRADASRRAAEALEQVGLSHRLDHRPGQLSGGEQQRVALARAFAPGPRLLLADEPTGNLDLETGGRVADLMFALQRERGTTLVLITHDPALAARCNRVLAVSDGHLSEPVR</sequence>